<evidence type="ECO:0000259" key="6">
    <source>
        <dbReference type="PROSITE" id="PS50045"/>
    </source>
</evidence>
<dbReference type="Gene3D" id="3.30.450.40">
    <property type="match status" value="1"/>
</dbReference>
<dbReference type="SUPFAM" id="SSF55785">
    <property type="entry name" value="PYP-like sensor domain (PAS domain)"/>
    <property type="match status" value="1"/>
</dbReference>
<dbReference type="InterPro" id="IPR002197">
    <property type="entry name" value="HTH_Fis"/>
</dbReference>
<dbReference type="InterPro" id="IPR025943">
    <property type="entry name" value="Sigma_54_int_dom_ATP-bd_2"/>
</dbReference>
<dbReference type="InterPro" id="IPR003018">
    <property type="entry name" value="GAF"/>
</dbReference>
<proteinExistence type="predicted"/>
<feature type="domain" description="PAS" evidence="7">
    <location>
        <begin position="197"/>
        <end position="249"/>
    </location>
</feature>
<dbReference type="SMART" id="SM00382">
    <property type="entry name" value="AAA"/>
    <property type="match status" value="1"/>
</dbReference>
<gene>
    <name evidence="8" type="ORF">CAETHG_0554</name>
</gene>
<dbReference type="PROSITE" id="PS50045">
    <property type="entry name" value="SIGMA54_INTERACT_4"/>
    <property type="match status" value="1"/>
</dbReference>
<feature type="domain" description="Sigma-54 factor interaction" evidence="6">
    <location>
        <begin position="324"/>
        <end position="554"/>
    </location>
</feature>
<dbReference type="Gene3D" id="1.10.10.60">
    <property type="entry name" value="Homeodomain-like"/>
    <property type="match status" value="1"/>
</dbReference>
<dbReference type="CDD" id="cd00009">
    <property type="entry name" value="AAA"/>
    <property type="match status" value="1"/>
</dbReference>
<evidence type="ECO:0000256" key="1">
    <source>
        <dbReference type="ARBA" id="ARBA00022741"/>
    </source>
</evidence>
<name>A0ABM5NR67_9CLOT</name>
<dbReference type="Pfam" id="PF01590">
    <property type="entry name" value="GAF"/>
    <property type="match status" value="1"/>
</dbReference>
<dbReference type="InterPro" id="IPR002078">
    <property type="entry name" value="Sigma_54_int"/>
</dbReference>
<dbReference type="Gene3D" id="3.40.50.300">
    <property type="entry name" value="P-loop containing nucleotide triphosphate hydrolases"/>
    <property type="match status" value="1"/>
</dbReference>
<keyword evidence="3" id="KW-0805">Transcription regulation</keyword>
<dbReference type="EMBL" id="CP006763">
    <property type="protein sequence ID" value="AGY74783.1"/>
    <property type="molecule type" value="Genomic_DNA"/>
</dbReference>
<keyword evidence="2" id="KW-0067">ATP-binding</keyword>
<dbReference type="PROSITE" id="PS00675">
    <property type="entry name" value="SIGMA54_INTERACT_1"/>
    <property type="match status" value="1"/>
</dbReference>
<dbReference type="Gene3D" id="1.10.8.60">
    <property type="match status" value="1"/>
</dbReference>
<evidence type="ECO:0000256" key="3">
    <source>
        <dbReference type="ARBA" id="ARBA00023015"/>
    </source>
</evidence>
<dbReference type="NCBIfam" id="TIGR00229">
    <property type="entry name" value="sensory_box"/>
    <property type="match status" value="1"/>
</dbReference>
<dbReference type="Gene3D" id="3.30.450.20">
    <property type="entry name" value="PAS domain"/>
    <property type="match status" value="1"/>
</dbReference>
<keyword evidence="5" id="KW-0804">Transcription</keyword>
<evidence type="ECO:0000259" key="7">
    <source>
        <dbReference type="PROSITE" id="PS50112"/>
    </source>
</evidence>
<organism evidence="8 9">
    <name type="scientific">Clostridium autoethanogenum DSM 10061</name>
    <dbReference type="NCBI Taxonomy" id="1341692"/>
    <lineage>
        <taxon>Bacteria</taxon>
        <taxon>Bacillati</taxon>
        <taxon>Bacillota</taxon>
        <taxon>Clostridia</taxon>
        <taxon>Eubacteriales</taxon>
        <taxon>Clostridiaceae</taxon>
        <taxon>Clostridium</taxon>
    </lineage>
</organism>
<dbReference type="InterPro" id="IPR009057">
    <property type="entry name" value="Homeodomain-like_sf"/>
</dbReference>
<dbReference type="InterPro" id="IPR025944">
    <property type="entry name" value="Sigma_54_int_dom_CS"/>
</dbReference>
<dbReference type="PROSITE" id="PS50112">
    <property type="entry name" value="PAS"/>
    <property type="match status" value="1"/>
</dbReference>
<keyword evidence="9" id="KW-1185">Reference proteome</keyword>
<dbReference type="RefSeq" id="WP_023161878.1">
    <property type="nucleotide sequence ID" value="NC_022592.1"/>
</dbReference>
<reference evidence="9" key="1">
    <citation type="journal article" date="2014" name="Biotechnol. Biofuels">
        <title>Comparison of single-molecule sequencing and hybrid approaches for finishing the genome of Clostridium autoethanogenum and analysis of CRISPR systems in industrial relevant Clostridia.</title>
        <authorList>
            <person name="Brown S.D."/>
            <person name="Nagaraju S."/>
            <person name="Utturkar S."/>
            <person name="De Tissera S."/>
            <person name="Segovia S."/>
            <person name="Mitchell W."/>
            <person name="Land M.L."/>
            <person name="Dassanayake A."/>
            <person name="Kopke M."/>
        </authorList>
    </citation>
    <scope>NUCLEOTIDE SEQUENCE [LARGE SCALE GENOMIC DNA]</scope>
    <source>
        <strain evidence="9">DSM 10061</strain>
    </source>
</reference>
<dbReference type="InterPro" id="IPR035965">
    <property type="entry name" value="PAS-like_dom_sf"/>
</dbReference>
<dbReference type="SUPFAM" id="SSF46689">
    <property type="entry name" value="Homeodomain-like"/>
    <property type="match status" value="1"/>
</dbReference>
<accession>A0ABM5NR67</accession>
<dbReference type="Pfam" id="PF02954">
    <property type="entry name" value="HTH_8"/>
    <property type="match status" value="1"/>
</dbReference>
<dbReference type="Proteomes" id="UP000017590">
    <property type="component" value="Chromosome"/>
</dbReference>
<keyword evidence="1" id="KW-0547">Nucleotide-binding</keyword>
<evidence type="ECO:0000256" key="5">
    <source>
        <dbReference type="ARBA" id="ARBA00023163"/>
    </source>
</evidence>
<evidence type="ECO:0000313" key="9">
    <source>
        <dbReference type="Proteomes" id="UP000017590"/>
    </source>
</evidence>
<dbReference type="InterPro" id="IPR058031">
    <property type="entry name" value="AAA_lid_NorR"/>
</dbReference>
<dbReference type="PANTHER" id="PTHR32071:SF57">
    <property type="entry name" value="C4-DICARBOXYLATE TRANSPORT TRANSCRIPTIONAL REGULATORY PROTEIN DCTD"/>
    <property type="match status" value="1"/>
</dbReference>
<evidence type="ECO:0000256" key="2">
    <source>
        <dbReference type="ARBA" id="ARBA00022840"/>
    </source>
</evidence>
<evidence type="ECO:0000313" key="8">
    <source>
        <dbReference type="EMBL" id="AGY74783.1"/>
    </source>
</evidence>
<dbReference type="Pfam" id="PF25601">
    <property type="entry name" value="AAA_lid_14"/>
    <property type="match status" value="1"/>
</dbReference>
<dbReference type="SMART" id="SM00091">
    <property type="entry name" value="PAS"/>
    <property type="match status" value="1"/>
</dbReference>
<dbReference type="InterPro" id="IPR027417">
    <property type="entry name" value="P-loop_NTPase"/>
</dbReference>
<dbReference type="InterPro" id="IPR025662">
    <property type="entry name" value="Sigma_54_int_dom_ATP-bd_1"/>
</dbReference>
<dbReference type="SUPFAM" id="SSF52540">
    <property type="entry name" value="P-loop containing nucleoside triphosphate hydrolases"/>
    <property type="match status" value="1"/>
</dbReference>
<dbReference type="InterPro" id="IPR003593">
    <property type="entry name" value="AAA+_ATPase"/>
</dbReference>
<dbReference type="InterPro" id="IPR029016">
    <property type="entry name" value="GAF-like_dom_sf"/>
</dbReference>
<evidence type="ECO:0000256" key="4">
    <source>
        <dbReference type="ARBA" id="ARBA00023125"/>
    </source>
</evidence>
<dbReference type="Pfam" id="PF13426">
    <property type="entry name" value="PAS_9"/>
    <property type="match status" value="1"/>
</dbReference>
<dbReference type="InterPro" id="IPR000014">
    <property type="entry name" value="PAS"/>
</dbReference>
<protein>
    <submittedName>
        <fullName evidence="8">Sigma-54-dependent Fis family transcriptional regulator</fullName>
    </submittedName>
</protein>
<dbReference type="PANTHER" id="PTHR32071">
    <property type="entry name" value="TRANSCRIPTIONAL REGULATORY PROTEIN"/>
    <property type="match status" value="1"/>
</dbReference>
<dbReference type="CDD" id="cd00130">
    <property type="entry name" value="PAS"/>
    <property type="match status" value="1"/>
</dbReference>
<dbReference type="PROSITE" id="PS00688">
    <property type="entry name" value="SIGMA54_INTERACT_3"/>
    <property type="match status" value="1"/>
</dbReference>
<dbReference type="PROSITE" id="PS00676">
    <property type="entry name" value="SIGMA54_INTERACT_2"/>
    <property type="match status" value="1"/>
</dbReference>
<keyword evidence="4" id="KW-0238">DNA-binding</keyword>
<sequence>MFKPFTHSEIVSRSLNRCIKYHIEKGIPKPKRTLSRKELDNLIKENNDIIKIAKPFMEILYDFLSGSGFSLYLTDKNGIVLTIIGDKDIVMEQAKAGIAEGIDLSEQSAGTNAAGTAIFENLSVQLSGKEHFINTFQIYTCSASVIHNEQGNIIGCLTLTGKRQLAHPHTLGLVVSAVKSIENHLKLNKSQNELFKAYQYLNKIMNSMDFGIFAVDNSGIVKAINNSACNLLGINQKDIIDKNVYKVLHIWQYILDELKSGNVYTDKEILYSDEKKRFNLNVYPIKDKSNIVTGMVVIFKDIQNVYNLVNKYTSGSAAYTFDDIIGNSEKMINLKEQLKNISNSPSTVLIQGESGTGKELIAQSIHNDSNRKNKSFIAINCGAIPKNLIESELFGYEDGSFTGAKRGGRAGKFELANGGTLFLDEIGEMPLDMQVNLLRVLQENCITRIGGNKCIKIDVRIIAATNKNLREKIKKGTFREDLYYRLNVIPIYVPPLRERDMDIKILIDYFLKIKAFKLKKPIPIVRPDIYQKLLKHNWPGNVRELENCIENIVNMNGNTSFDFQNNLSVNKQTNPCTTNLKYDMCSLEEWEKKAIINCIHNCNHNMSKASKILGINRSTLYTKIKNIKLIFLKLYIKTTLL</sequence>
<dbReference type="Pfam" id="PF00158">
    <property type="entry name" value="Sigma54_activat"/>
    <property type="match status" value="1"/>
</dbReference>